<reference evidence="2 3" key="1">
    <citation type="submission" date="2019-10" db="EMBL/GenBank/DDBJ databases">
        <title>Whole-genome sequence of the extremophile Heliorestis acidaminivorans DSM 24790.</title>
        <authorList>
            <person name="Kyndt J.A."/>
            <person name="Meyer T.E."/>
        </authorList>
    </citation>
    <scope>NUCLEOTIDE SEQUENCE [LARGE SCALE GENOMIC DNA]</scope>
    <source>
        <strain evidence="2 3">DSM 24790</strain>
    </source>
</reference>
<dbReference type="Pfam" id="PF01944">
    <property type="entry name" value="SpoIIM"/>
    <property type="match status" value="1"/>
</dbReference>
<feature type="transmembrane region" description="Helical" evidence="1">
    <location>
        <begin position="77"/>
        <end position="102"/>
    </location>
</feature>
<gene>
    <name evidence="2" type="ORF">F9B85_11755</name>
</gene>
<protein>
    <recommendedName>
        <fullName evidence="4">Stage II sporulation protein M</fullName>
    </recommendedName>
</protein>
<evidence type="ECO:0000313" key="2">
    <source>
        <dbReference type="EMBL" id="KAB2951697.1"/>
    </source>
</evidence>
<keyword evidence="1" id="KW-0812">Transmembrane</keyword>
<feature type="transmembrane region" description="Helical" evidence="1">
    <location>
        <begin position="167"/>
        <end position="193"/>
    </location>
</feature>
<dbReference type="Proteomes" id="UP000468766">
    <property type="component" value="Unassembled WGS sequence"/>
</dbReference>
<feature type="transmembrane region" description="Helical" evidence="1">
    <location>
        <begin position="16"/>
        <end position="37"/>
    </location>
</feature>
<dbReference type="PIRSF" id="PIRSF038973">
    <property type="entry name" value="SpoIIM"/>
    <property type="match status" value="1"/>
</dbReference>
<proteinExistence type="predicted"/>
<keyword evidence="1" id="KW-0472">Membrane</keyword>
<comment type="caution">
    <text evidence="2">The sequence shown here is derived from an EMBL/GenBank/DDBJ whole genome shotgun (WGS) entry which is preliminary data.</text>
</comment>
<feature type="transmembrane region" description="Helical" evidence="1">
    <location>
        <begin position="122"/>
        <end position="155"/>
    </location>
</feature>
<evidence type="ECO:0008006" key="4">
    <source>
        <dbReference type="Google" id="ProtNLM"/>
    </source>
</evidence>
<dbReference type="RefSeq" id="WP_151621160.1">
    <property type="nucleotide sequence ID" value="NZ_WBXO01000010.1"/>
</dbReference>
<organism evidence="2 3">
    <name type="scientific">Heliorestis acidaminivorans</name>
    <dbReference type="NCBI Taxonomy" id="553427"/>
    <lineage>
        <taxon>Bacteria</taxon>
        <taxon>Bacillati</taxon>
        <taxon>Bacillota</taxon>
        <taxon>Clostridia</taxon>
        <taxon>Eubacteriales</taxon>
        <taxon>Heliobacteriaceae</taxon>
        <taxon>Heliorestis</taxon>
    </lineage>
</organism>
<sequence>MYQAIKMLTQHLNLHWTFFGAVLFMMALGVATGAYGASTLPAEQLELLNETIGRAFLSIQSGIDSHALAQLAVSRNVLIIGLVLFLGLTILGIPIIIALLFYRTFVLGFTVTFLLQTRSDGILVILLSLLPSSIILIPALAVAGIIALAFSFWLIRGRREGTISLNKALVFYFAVSLACLLMAIVAGLVDAYIAPFLLRFFLL</sequence>
<evidence type="ECO:0000313" key="3">
    <source>
        <dbReference type="Proteomes" id="UP000468766"/>
    </source>
</evidence>
<dbReference type="InterPro" id="IPR002798">
    <property type="entry name" value="SpoIIM-like"/>
</dbReference>
<dbReference type="InterPro" id="IPR014196">
    <property type="entry name" value="SpoIIM"/>
</dbReference>
<accession>A0A6I0EP81</accession>
<dbReference type="AlphaFoldDB" id="A0A6I0EP81"/>
<name>A0A6I0EP81_9FIRM</name>
<keyword evidence="3" id="KW-1185">Reference proteome</keyword>
<dbReference type="EMBL" id="WBXO01000010">
    <property type="protein sequence ID" value="KAB2951697.1"/>
    <property type="molecule type" value="Genomic_DNA"/>
</dbReference>
<dbReference type="OrthoDB" id="1707382at2"/>
<keyword evidence="1" id="KW-1133">Transmembrane helix</keyword>
<evidence type="ECO:0000256" key="1">
    <source>
        <dbReference type="SAM" id="Phobius"/>
    </source>
</evidence>